<evidence type="ECO:0000313" key="3">
    <source>
        <dbReference type="EMBL" id="CAB9511062.1"/>
    </source>
</evidence>
<dbReference type="EMBL" id="CAICTM010000465">
    <property type="protein sequence ID" value="CAB9511062.1"/>
    <property type="molecule type" value="Genomic_DNA"/>
</dbReference>
<name>A0A9N8HFP6_9STRA</name>
<keyword evidence="4" id="KW-1185">Reference proteome</keyword>
<keyword evidence="2" id="KW-0732">Signal</keyword>
<evidence type="ECO:0000256" key="2">
    <source>
        <dbReference type="SAM" id="SignalP"/>
    </source>
</evidence>
<dbReference type="Gene3D" id="3.10.450.50">
    <property type="match status" value="1"/>
</dbReference>
<organism evidence="3 4">
    <name type="scientific">Seminavis robusta</name>
    <dbReference type="NCBI Taxonomy" id="568900"/>
    <lineage>
        <taxon>Eukaryota</taxon>
        <taxon>Sar</taxon>
        <taxon>Stramenopiles</taxon>
        <taxon>Ochrophyta</taxon>
        <taxon>Bacillariophyta</taxon>
        <taxon>Bacillariophyceae</taxon>
        <taxon>Bacillariophycidae</taxon>
        <taxon>Naviculales</taxon>
        <taxon>Naviculaceae</taxon>
        <taxon>Seminavis</taxon>
    </lineage>
</organism>
<evidence type="ECO:0008006" key="5">
    <source>
        <dbReference type="Google" id="ProtNLM"/>
    </source>
</evidence>
<proteinExistence type="predicted"/>
<evidence type="ECO:0000313" key="4">
    <source>
        <dbReference type="Proteomes" id="UP001153069"/>
    </source>
</evidence>
<evidence type="ECO:0000256" key="1">
    <source>
        <dbReference type="SAM" id="MobiDB-lite"/>
    </source>
</evidence>
<accession>A0A9N8HFP6</accession>
<feature type="chain" id="PRO_5040314663" description="SnoaL-like domain-containing protein" evidence="2">
    <location>
        <begin position="23"/>
        <end position="209"/>
    </location>
</feature>
<gene>
    <name evidence="3" type="ORF">SEMRO_466_G148730.1</name>
</gene>
<sequence length="209" mass="23669">MKFSLVLTIILFTSLLGTSASAKQSIRGPESYDEFGGPKASQDAGNSNNSNNNRAEQMELLWAHEEIRNTLAGWHKVVGATTWGTPEDRVESEAEFRSFMDEHLTEDFVFNNTMWTGETIAYDEGRDVWVETELGNLFPGANIHVLISQPYITADLANGTADLYYERTLYLGTDLAPFSFALMRGNSKWREEEGTWKMASMEYEQLNRE</sequence>
<dbReference type="AlphaFoldDB" id="A0A9N8HFP6"/>
<feature type="region of interest" description="Disordered" evidence="1">
    <location>
        <begin position="27"/>
        <end position="52"/>
    </location>
</feature>
<dbReference type="Proteomes" id="UP001153069">
    <property type="component" value="Unassembled WGS sequence"/>
</dbReference>
<protein>
    <recommendedName>
        <fullName evidence="5">SnoaL-like domain-containing protein</fullName>
    </recommendedName>
</protein>
<comment type="caution">
    <text evidence="3">The sequence shown here is derived from an EMBL/GenBank/DDBJ whole genome shotgun (WGS) entry which is preliminary data.</text>
</comment>
<reference evidence="3" key="1">
    <citation type="submission" date="2020-06" db="EMBL/GenBank/DDBJ databases">
        <authorList>
            <consortium name="Plant Systems Biology data submission"/>
        </authorList>
    </citation>
    <scope>NUCLEOTIDE SEQUENCE</scope>
    <source>
        <strain evidence="3">D6</strain>
    </source>
</reference>
<feature type="signal peptide" evidence="2">
    <location>
        <begin position="1"/>
        <end position="22"/>
    </location>
</feature>